<dbReference type="Gene3D" id="1.25.40.10">
    <property type="entry name" value="Tetratricopeptide repeat domain"/>
    <property type="match status" value="2"/>
</dbReference>
<proteinExistence type="predicted"/>
<sequence length="653" mass="73609">MPRRGGSDHGSENQELVGTFETLRDEGEHFVHVKLWQKAIDSFTRAIEMNPEEKKCYVTRSKCWLQLGNAENALTDAEEALRQDKEYIPGLYQKAEAMYQLGDFETSLVFFHRGHKLRPELQEFRLGIQKAQEAINNSIGKPDSVKLTADGDLTYFYKQEEDEKAKAKKAKAKKTGGTYGKPGAKKETAKERQKPQASGDQKTIKQLLGELYGDKDFLEKLLSEDSLTSDNNPTNKDIREKIYDGLEYLHARADFWRQQKPMYARKRDKAKQRQSAKARNQDPTSYLLRCLEDIDDDQSKERYEESLQKAKKTLKTVENMNEDQLQNKAEILANIHSQIGNAYLELGKYNESLKHHEEDLKISKENDLEDARSRALDNLGRVHARKGNFDKAIEVWEEKLPMSKSPLESTWLYHEIGRCYLELQRYQDARDFGEKAIQAAKEAEDDGWQLHASVLVAQSEVKLGDLQSAAESFERSLDIAKKLNDGPAESAIKKAMEEVNSRIVQGVKEGDDKDDDDDKGSVKSDKDRKGATSQQASAVDFKLNTAARSSPRPPRSSPRPRSVSIKEPPESEGGSRGGQEDRRSGGNGHSSPVTKKATPSPVVRKEESHSLRGSSKGSKAGSEISRTEGLGYAHPFEIKRKGKEEGEEEGQKS</sequence>
<keyword evidence="12" id="KW-1185">Reference proteome</keyword>
<dbReference type="PANTHER" id="PTHR23040:SF1">
    <property type="entry name" value="OUTER DYNEIN ARM-DOCKING COMPLEX SUBUNIT 4"/>
    <property type="match status" value="1"/>
</dbReference>
<dbReference type="GO" id="GO:0005930">
    <property type="term" value="C:axoneme"/>
    <property type="evidence" value="ECO:0007669"/>
    <property type="project" value="UniProtKB-SubCell"/>
</dbReference>
<keyword evidence="10" id="KW-0175">Coiled coil</keyword>
<feature type="region of interest" description="Disordered" evidence="11">
    <location>
        <begin position="504"/>
        <end position="653"/>
    </location>
</feature>
<dbReference type="PANTHER" id="PTHR23040">
    <property type="match status" value="1"/>
</dbReference>
<dbReference type="SUPFAM" id="SSF48452">
    <property type="entry name" value="TPR-like"/>
    <property type="match status" value="1"/>
</dbReference>
<dbReference type="AlphaFoldDB" id="A0A8B8D2L4"/>
<feature type="repeat" description="TPR" evidence="9">
    <location>
        <begin position="20"/>
        <end position="53"/>
    </location>
</feature>
<accession>A0A8B8D2L4</accession>
<dbReference type="OrthoDB" id="10268002at2759"/>
<dbReference type="InterPro" id="IPR019734">
    <property type="entry name" value="TPR_rpt"/>
</dbReference>
<evidence type="ECO:0000256" key="2">
    <source>
        <dbReference type="ARBA" id="ARBA00022490"/>
    </source>
</evidence>
<feature type="coiled-coil region" evidence="10">
    <location>
        <begin position="300"/>
        <end position="366"/>
    </location>
</feature>
<evidence type="ECO:0000256" key="9">
    <source>
        <dbReference type="PROSITE-ProRule" id="PRU00339"/>
    </source>
</evidence>
<evidence type="ECO:0000256" key="7">
    <source>
        <dbReference type="ARBA" id="ARBA00034139"/>
    </source>
</evidence>
<organism evidence="12 13">
    <name type="scientific">Crassostrea virginica</name>
    <name type="common">Eastern oyster</name>
    <dbReference type="NCBI Taxonomy" id="6565"/>
    <lineage>
        <taxon>Eukaryota</taxon>
        <taxon>Metazoa</taxon>
        <taxon>Spiralia</taxon>
        <taxon>Lophotrochozoa</taxon>
        <taxon>Mollusca</taxon>
        <taxon>Bivalvia</taxon>
        <taxon>Autobranchia</taxon>
        <taxon>Pteriomorphia</taxon>
        <taxon>Ostreida</taxon>
        <taxon>Ostreoidea</taxon>
        <taxon>Ostreidae</taxon>
        <taxon>Crassostrea</taxon>
    </lineage>
</organism>
<evidence type="ECO:0000256" key="11">
    <source>
        <dbReference type="SAM" id="MobiDB-lite"/>
    </source>
</evidence>
<feature type="compositionally biased region" description="Basic and acidic residues" evidence="11">
    <location>
        <begin position="636"/>
        <end position="653"/>
    </location>
</feature>
<keyword evidence="6" id="KW-0966">Cell projection</keyword>
<evidence type="ECO:0000313" key="13">
    <source>
        <dbReference type="RefSeq" id="XP_022322323.1"/>
    </source>
</evidence>
<keyword evidence="5" id="KW-0206">Cytoskeleton</keyword>
<evidence type="ECO:0000256" key="6">
    <source>
        <dbReference type="ARBA" id="ARBA00023273"/>
    </source>
</evidence>
<dbReference type="InterPro" id="IPR011990">
    <property type="entry name" value="TPR-like_helical_dom_sf"/>
</dbReference>
<feature type="region of interest" description="Disordered" evidence="11">
    <location>
        <begin position="167"/>
        <end position="202"/>
    </location>
</feature>
<keyword evidence="3" id="KW-0677">Repeat</keyword>
<evidence type="ECO:0000313" key="12">
    <source>
        <dbReference type="Proteomes" id="UP000694844"/>
    </source>
</evidence>
<keyword evidence="2" id="KW-0963">Cytoplasm</keyword>
<dbReference type="GeneID" id="111123910"/>
<evidence type="ECO:0000256" key="5">
    <source>
        <dbReference type="ARBA" id="ARBA00023212"/>
    </source>
</evidence>
<evidence type="ECO:0000256" key="10">
    <source>
        <dbReference type="SAM" id="Coils"/>
    </source>
</evidence>
<feature type="compositionally biased region" description="Basic and acidic residues" evidence="11">
    <location>
        <begin position="184"/>
        <end position="194"/>
    </location>
</feature>
<dbReference type="InterPro" id="IPR040111">
    <property type="entry name" value="ODAD4"/>
</dbReference>
<dbReference type="Pfam" id="PF13424">
    <property type="entry name" value="TPR_12"/>
    <property type="match status" value="2"/>
</dbReference>
<reference evidence="13" key="1">
    <citation type="submission" date="2025-08" db="UniProtKB">
        <authorList>
            <consortium name="RefSeq"/>
        </authorList>
    </citation>
    <scope>IDENTIFICATION</scope>
    <source>
        <tissue evidence="13">Whole sample</tissue>
    </source>
</reference>
<evidence type="ECO:0000256" key="4">
    <source>
        <dbReference type="ARBA" id="ARBA00022803"/>
    </source>
</evidence>
<dbReference type="FunFam" id="1.25.40.10:FF:000795">
    <property type="entry name" value="Tetratricopeptide repeat protein 25"/>
    <property type="match status" value="1"/>
</dbReference>
<dbReference type="RefSeq" id="XP_022322323.1">
    <property type="nucleotide sequence ID" value="XM_022466615.1"/>
</dbReference>
<dbReference type="SMART" id="SM00028">
    <property type="entry name" value="TPR"/>
    <property type="match status" value="7"/>
</dbReference>
<name>A0A8B8D2L4_CRAVI</name>
<keyword evidence="4 9" id="KW-0802">TPR repeat</keyword>
<evidence type="ECO:0000256" key="1">
    <source>
        <dbReference type="ARBA" id="ARBA00004430"/>
    </source>
</evidence>
<evidence type="ECO:0000256" key="3">
    <source>
        <dbReference type="ARBA" id="ARBA00022737"/>
    </source>
</evidence>
<dbReference type="Proteomes" id="UP000694844">
    <property type="component" value="Chromosome 3"/>
</dbReference>
<dbReference type="PROSITE" id="PS50005">
    <property type="entry name" value="TPR"/>
    <property type="match status" value="3"/>
</dbReference>
<gene>
    <name evidence="13" type="primary">LOC111123910</name>
</gene>
<feature type="repeat" description="TPR" evidence="9">
    <location>
        <begin position="373"/>
        <end position="406"/>
    </location>
</feature>
<protein>
    <recommendedName>
        <fullName evidence="7">Outer dynein arm-docking complex subunit 4</fullName>
    </recommendedName>
    <alternativeName>
        <fullName evidence="8">Tetratricopeptide repeat protein 25</fullName>
    </alternativeName>
</protein>
<comment type="subcellular location">
    <subcellularLocation>
        <location evidence="1">Cytoplasm</location>
        <location evidence="1">Cytoskeleton</location>
        <location evidence="1">Cilium axoneme</location>
    </subcellularLocation>
</comment>
<feature type="repeat" description="TPR" evidence="9">
    <location>
        <begin position="333"/>
        <end position="366"/>
    </location>
</feature>
<feature type="compositionally biased region" description="Basic and acidic residues" evidence="11">
    <location>
        <begin position="519"/>
        <end position="530"/>
    </location>
</feature>
<evidence type="ECO:0000256" key="8">
    <source>
        <dbReference type="ARBA" id="ARBA00034143"/>
    </source>
</evidence>